<keyword evidence="3" id="KW-1185">Reference proteome</keyword>
<dbReference type="Gene3D" id="3.40.430.10">
    <property type="entry name" value="Dihydrofolate Reductase, subunit A"/>
    <property type="match status" value="1"/>
</dbReference>
<evidence type="ECO:0000259" key="1">
    <source>
        <dbReference type="Pfam" id="PF01872"/>
    </source>
</evidence>
<dbReference type="Proteomes" id="UP000004508">
    <property type="component" value="Unassembled WGS sequence"/>
</dbReference>
<dbReference type="STRING" id="485913.Krac_7713"/>
<dbReference type="eggNOG" id="COG0262">
    <property type="taxonomic scope" value="Bacteria"/>
</dbReference>
<organism evidence="2 3">
    <name type="scientific">Ktedonobacter racemifer DSM 44963</name>
    <dbReference type="NCBI Taxonomy" id="485913"/>
    <lineage>
        <taxon>Bacteria</taxon>
        <taxon>Bacillati</taxon>
        <taxon>Chloroflexota</taxon>
        <taxon>Ktedonobacteria</taxon>
        <taxon>Ktedonobacterales</taxon>
        <taxon>Ktedonobacteraceae</taxon>
        <taxon>Ktedonobacter</taxon>
    </lineage>
</organism>
<evidence type="ECO:0000313" key="3">
    <source>
        <dbReference type="Proteomes" id="UP000004508"/>
    </source>
</evidence>
<dbReference type="GO" id="GO:0009231">
    <property type="term" value="P:riboflavin biosynthetic process"/>
    <property type="evidence" value="ECO:0007669"/>
    <property type="project" value="InterPro"/>
</dbReference>
<dbReference type="Pfam" id="PF01872">
    <property type="entry name" value="RibD_C"/>
    <property type="match status" value="1"/>
</dbReference>
<dbReference type="EMBL" id="ADVG01000002">
    <property type="protein sequence ID" value="EFH86415.1"/>
    <property type="molecule type" value="Genomic_DNA"/>
</dbReference>
<dbReference type="AlphaFoldDB" id="D6TKW5"/>
<dbReference type="GO" id="GO:0008703">
    <property type="term" value="F:5-amino-6-(5-phosphoribosylamino)uracil reductase activity"/>
    <property type="evidence" value="ECO:0007669"/>
    <property type="project" value="InterPro"/>
</dbReference>
<dbReference type="OrthoDB" id="195113at2"/>
<dbReference type="InterPro" id="IPR002734">
    <property type="entry name" value="RibDG_C"/>
</dbReference>
<proteinExistence type="predicted"/>
<dbReference type="InterPro" id="IPR024072">
    <property type="entry name" value="DHFR-like_dom_sf"/>
</dbReference>
<protein>
    <submittedName>
        <fullName evidence="2">Bifunctional deaminase-reductase domain protein</fullName>
    </submittedName>
</protein>
<dbReference type="SUPFAM" id="SSF53597">
    <property type="entry name" value="Dihydrofolate reductase-like"/>
    <property type="match status" value="1"/>
</dbReference>
<name>D6TKW5_KTERA</name>
<evidence type="ECO:0000313" key="2">
    <source>
        <dbReference type="EMBL" id="EFH86415.1"/>
    </source>
</evidence>
<gene>
    <name evidence="2" type="ORF">Krac_7713</name>
</gene>
<reference evidence="2 3" key="1">
    <citation type="journal article" date="2011" name="Stand. Genomic Sci.">
        <title>Non-contiguous finished genome sequence and contextual data of the filamentous soil bacterium Ktedonobacter racemifer type strain (SOSP1-21).</title>
        <authorList>
            <person name="Chang Y.J."/>
            <person name="Land M."/>
            <person name="Hauser L."/>
            <person name="Chertkov O."/>
            <person name="Del Rio T.G."/>
            <person name="Nolan M."/>
            <person name="Copeland A."/>
            <person name="Tice H."/>
            <person name="Cheng J.F."/>
            <person name="Lucas S."/>
            <person name="Han C."/>
            <person name="Goodwin L."/>
            <person name="Pitluck S."/>
            <person name="Ivanova N."/>
            <person name="Ovchinikova G."/>
            <person name="Pati A."/>
            <person name="Chen A."/>
            <person name="Palaniappan K."/>
            <person name="Mavromatis K."/>
            <person name="Liolios K."/>
            <person name="Brettin T."/>
            <person name="Fiebig A."/>
            <person name="Rohde M."/>
            <person name="Abt B."/>
            <person name="Goker M."/>
            <person name="Detter J.C."/>
            <person name="Woyke T."/>
            <person name="Bristow J."/>
            <person name="Eisen J.A."/>
            <person name="Markowitz V."/>
            <person name="Hugenholtz P."/>
            <person name="Kyrpides N.C."/>
            <person name="Klenk H.P."/>
            <person name="Lapidus A."/>
        </authorList>
    </citation>
    <scope>NUCLEOTIDE SEQUENCE [LARGE SCALE GENOMIC DNA]</scope>
    <source>
        <strain evidence="3">DSM 44963</strain>
    </source>
</reference>
<sequence>MLSLPVEPTAHRIIIFPLTEFQNLHYVAGPDDDVSLVFKWMTSGNTNLTASKGDGDIELKVSEKSVEVFEEAIEQIGALVAGRRLFEMTHGWGGKHPVNAPVVVVTHRPAPEWVKADWPVTFTNSIESAIEQAKAIAGDKKVAIASTTILHQCLRAGLVDEIHVDLVPYLLGAGVRMFDTLDAPIELKSTSIIPSTGVTHLTFRIVK</sequence>
<comment type="caution">
    <text evidence="2">The sequence shown here is derived from an EMBL/GenBank/DDBJ whole genome shotgun (WGS) entry which is preliminary data.</text>
</comment>
<feature type="domain" description="Bacterial bifunctional deaminase-reductase C-terminal" evidence="1">
    <location>
        <begin position="53"/>
        <end position="192"/>
    </location>
</feature>
<accession>D6TKW5</accession>
<dbReference type="InParanoid" id="D6TKW5"/>
<dbReference type="RefSeq" id="WP_007910712.1">
    <property type="nucleotide sequence ID" value="NZ_ADVG01000002.1"/>
</dbReference>